<name>A0A7U3SPG7_9SPHI</name>
<sequence length="103" mass="11321">MKESYGTLSQTINGLKKDGYPIDFSVLKDNLVCQGNVDTFAPEDFKIDKTFRFEGATNPGDESILYAISSVKHDLKGILINGYGISADSNTNDVVLKLTNRDL</sequence>
<reference evidence="1 2" key="1">
    <citation type="submission" date="2020-11" db="EMBL/GenBank/DDBJ databases">
        <title>Pedobacter endophytica, an endophytic bacteria isolated form Carex pumila.</title>
        <authorList>
            <person name="Peng Y."/>
            <person name="Jiang L."/>
            <person name="Lee J."/>
        </authorList>
    </citation>
    <scope>NUCLEOTIDE SEQUENCE [LARGE SCALE GENOMIC DNA]</scope>
    <source>
        <strain evidence="1 2">JBR3-12</strain>
    </source>
</reference>
<proteinExistence type="predicted"/>
<dbReference type="EMBL" id="CP064939">
    <property type="protein sequence ID" value="QPH38598.1"/>
    <property type="molecule type" value="Genomic_DNA"/>
</dbReference>
<dbReference type="RefSeq" id="WP_196098075.1">
    <property type="nucleotide sequence ID" value="NZ_CP064939.1"/>
</dbReference>
<evidence type="ECO:0000313" key="1">
    <source>
        <dbReference type="EMBL" id="QPH38598.1"/>
    </source>
</evidence>
<dbReference type="KEGG" id="pex:IZT61_16135"/>
<organism evidence="1 2">
    <name type="scientific">Pedobacter endophyticus</name>
    <dbReference type="NCBI Taxonomy" id="2789740"/>
    <lineage>
        <taxon>Bacteria</taxon>
        <taxon>Pseudomonadati</taxon>
        <taxon>Bacteroidota</taxon>
        <taxon>Sphingobacteriia</taxon>
        <taxon>Sphingobacteriales</taxon>
        <taxon>Sphingobacteriaceae</taxon>
        <taxon>Pedobacter</taxon>
    </lineage>
</organism>
<protein>
    <submittedName>
        <fullName evidence="1">Phosphoribosylpyrophosphate synthetase</fullName>
    </submittedName>
</protein>
<accession>A0A7U3SPG7</accession>
<dbReference type="Proteomes" id="UP000594759">
    <property type="component" value="Chromosome"/>
</dbReference>
<keyword evidence="2" id="KW-1185">Reference proteome</keyword>
<evidence type="ECO:0000313" key="2">
    <source>
        <dbReference type="Proteomes" id="UP000594759"/>
    </source>
</evidence>
<gene>
    <name evidence="1" type="ORF">IZT61_16135</name>
</gene>
<dbReference type="AlphaFoldDB" id="A0A7U3SPG7"/>